<evidence type="ECO:0000256" key="1">
    <source>
        <dbReference type="ARBA" id="ARBA00022679"/>
    </source>
</evidence>
<dbReference type="RefSeq" id="WP_216837845.1">
    <property type="nucleotide sequence ID" value="NZ_JAFNJS010000005.1"/>
</dbReference>
<keyword evidence="2" id="KW-0547">Nucleotide-binding</keyword>
<dbReference type="InterPro" id="IPR058544">
    <property type="entry name" value="ETR1_N"/>
</dbReference>
<dbReference type="Proteomes" id="UP001595420">
    <property type="component" value="Unassembled WGS sequence"/>
</dbReference>
<dbReference type="SMART" id="SM00091">
    <property type="entry name" value="PAS"/>
    <property type="match status" value="1"/>
</dbReference>
<evidence type="ECO:0000259" key="8">
    <source>
        <dbReference type="PROSITE" id="PS50113"/>
    </source>
</evidence>
<keyword evidence="4" id="KW-0067">ATP-binding</keyword>
<keyword evidence="1" id="KW-0808">Transferase</keyword>
<dbReference type="GO" id="GO:0016301">
    <property type="term" value="F:kinase activity"/>
    <property type="evidence" value="ECO:0007669"/>
    <property type="project" value="UniProtKB-KW"/>
</dbReference>
<proteinExistence type="predicted"/>
<dbReference type="PANTHER" id="PTHR43065:SF46">
    <property type="entry name" value="C4-DICARBOXYLATE TRANSPORT SENSOR PROTEIN DCTB"/>
    <property type="match status" value="1"/>
</dbReference>
<dbReference type="PANTHER" id="PTHR43065">
    <property type="entry name" value="SENSOR HISTIDINE KINASE"/>
    <property type="match status" value="1"/>
</dbReference>
<dbReference type="InterPro" id="IPR013656">
    <property type="entry name" value="PAS_4"/>
</dbReference>
<keyword evidence="3 9" id="KW-0418">Kinase</keyword>
<feature type="domain" description="PAC" evidence="8">
    <location>
        <begin position="219"/>
        <end position="272"/>
    </location>
</feature>
<evidence type="ECO:0000256" key="2">
    <source>
        <dbReference type="ARBA" id="ARBA00022741"/>
    </source>
</evidence>
<evidence type="ECO:0000313" key="9">
    <source>
        <dbReference type="EMBL" id="MFC3001764.1"/>
    </source>
</evidence>
<dbReference type="InterPro" id="IPR005467">
    <property type="entry name" value="His_kinase_dom"/>
</dbReference>
<keyword evidence="6" id="KW-0472">Membrane</keyword>
<evidence type="ECO:0000256" key="6">
    <source>
        <dbReference type="SAM" id="Phobius"/>
    </source>
</evidence>
<sequence>MGVEILTLPVRTSLAPGLCTLVDPDLIYLHLISDVAIGLAYFSIPAALLIFARRRRDLAYPWVVLLFAAFIIACGTTHLMHAWTMFRPDYETEGLVKVVTAAISVTTAILLWPLLPRLLALPSPQALAREVEERRIAEARALASEARTAAFIEHLPEALFVLRPGPRGDFTAEAVNPAFERLYGIEDASIRGHDMAEVLPPALLARLLPHWRQAMETRRPVDYTTEAETGIGWRVWQTILVPMVGPDGQVERLLGSARDITMTRRLQADLLQSARLATIGTMCAGLAHETSQPLNAAMLWTRNARAVADGMEPAESADRLRQSLGIIEGQLRRAGDLVGRIRALPGEDEGTPQPFDAAATAASALRLAMGQYAGEGIDFALHSQASTLPVQGVPARLEQALLQLLANARDAVLDRREREPDAPMQIVLTLREEPGEAVLEVEDSGPGVPEGLRDAIFDPFFTTREPGRGSGLGLPLAAAVARGMGGGIEARNRPEGGALFSMRLALAPMASLPAGGAVTNQ</sequence>
<dbReference type="EMBL" id="JBHRSB010000005">
    <property type="protein sequence ID" value="MFC3001764.1"/>
    <property type="molecule type" value="Genomic_DNA"/>
</dbReference>
<dbReference type="NCBIfam" id="TIGR00229">
    <property type="entry name" value="sensory_box"/>
    <property type="match status" value="1"/>
</dbReference>
<protein>
    <submittedName>
        <fullName evidence="9">Sensor histidine kinase</fullName>
    </submittedName>
</protein>
<reference evidence="10" key="1">
    <citation type="journal article" date="2019" name="Int. J. Syst. Evol. Microbiol.">
        <title>The Global Catalogue of Microorganisms (GCM) 10K type strain sequencing project: providing services to taxonomists for standard genome sequencing and annotation.</title>
        <authorList>
            <consortium name="The Broad Institute Genomics Platform"/>
            <consortium name="The Broad Institute Genome Sequencing Center for Infectious Disease"/>
            <person name="Wu L."/>
            <person name="Ma J."/>
        </authorList>
    </citation>
    <scope>NUCLEOTIDE SEQUENCE [LARGE SCALE GENOMIC DNA]</scope>
    <source>
        <strain evidence="10">CGMCC 1.16855</strain>
    </source>
</reference>
<gene>
    <name evidence="9" type="ORF">ACFOD3_17790</name>
</gene>
<dbReference type="Pfam" id="PF08448">
    <property type="entry name" value="PAS_4"/>
    <property type="match status" value="1"/>
</dbReference>
<dbReference type="Pfam" id="PF25487">
    <property type="entry name" value="ETR1_N"/>
    <property type="match status" value="1"/>
</dbReference>
<feature type="domain" description="Histidine kinase" evidence="7">
    <location>
        <begin position="285"/>
        <end position="508"/>
    </location>
</feature>
<evidence type="ECO:0000256" key="5">
    <source>
        <dbReference type="ARBA" id="ARBA00023012"/>
    </source>
</evidence>
<dbReference type="SMART" id="SM00387">
    <property type="entry name" value="HATPase_c"/>
    <property type="match status" value="1"/>
</dbReference>
<evidence type="ECO:0000256" key="4">
    <source>
        <dbReference type="ARBA" id="ARBA00022840"/>
    </source>
</evidence>
<accession>A0ABV7BYG6</accession>
<comment type="caution">
    <text evidence="9">The sequence shown here is derived from an EMBL/GenBank/DDBJ whole genome shotgun (WGS) entry which is preliminary data.</text>
</comment>
<keyword evidence="6" id="KW-1133">Transmembrane helix</keyword>
<dbReference type="InterPro" id="IPR003594">
    <property type="entry name" value="HATPase_dom"/>
</dbReference>
<evidence type="ECO:0000259" key="7">
    <source>
        <dbReference type="PROSITE" id="PS50109"/>
    </source>
</evidence>
<keyword evidence="10" id="KW-1185">Reference proteome</keyword>
<keyword evidence="6" id="KW-0812">Transmembrane</keyword>
<keyword evidence="5" id="KW-0902">Two-component regulatory system</keyword>
<feature type="transmembrane region" description="Helical" evidence="6">
    <location>
        <begin position="27"/>
        <end position="52"/>
    </location>
</feature>
<dbReference type="PROSITE" id="PS50109">
    <property type="entry name" value="HIS_KIN"/>
    <property type="match status" value="1"/>
</dbReference>
<evidence type="ECO:0000256" key="3">
    <source>
        <dbReference type="ARBA" id="ARBA00022777"/>
    </source>
</evidence>
<dbReference type="InterPro" id="IPR000700">
    <property type="entry name" value="PAS-assoc_C"/>
</dbReference>
<dbReference type="CDD" id="cd00130">
    <property type="entry name" value="PAS"/>
    <property type="match status" value="1"/>
</dbReference>
<evidence type="ECO:0000313" key="10">
    <source>
        <dbReference type="Proteomes" id="UP001595420"/>
    </source>
</evidence>
<dbReference type="PROSITE" id="PS50113">
    <property type="entry name" value="PAC"/>
    <property type="match status" value="1"/>
</dbReference>
<dbReference type="Pfam" id="PF02518">
    <property type="entry name" value="HATPase_c"/>
    <property type="match status" value="1"/>
</dbReference>
<name>A0ABV7BYG6_9PROT</name>
<dbReference type="InterPro" id="IPR000014">
    <property type="entry name" value="PAS"/>
</dbReference>
<organism evidence="9 10">
    <name type="scientific">Falsiroseomonas tokyonensis</name>
    <dbReference type="NCBI Taxonomy" id="430521"/>
    <lineage>
        <taxon>Bacteria</taxon>
        <taxon>Pseudomonadati</taxon>
        <taxon>Pseudomonadota</taxon>
        <taxon>Alphaproteobacteria</taxon>
        <taxon>Acetobacterales</taxon>
        <taxon>Roseomonadaceae</taxon>
        <taxon>Falsiroseomonas</taxon>
    </lineage>
</organism>
<feature type="transmembrane region" description="Helical" evidence="6">
    <location>
        <begin position="59"/>
        <end position="83"/>
    </location>
</feature>